<keyword evidence="3" id="KW-1185">Reference proteome</keyword>
<dbReference type="InterPro" id="IPR050383">
    <property type="entry name" value="GlyoxalaseI/FosfomycinResist"/>
</dbReference>
<dbReference type="AlphaFoldDB" id="A0A410JWM5"/>
<evidence type="ECO:0000313" key="2">
    <source>
        <dbReference type="EMBL" id="QAR32431.1"/>
    </source>
</evidence>
<dbReference type="InterPro" id="IPR037523">
    <property type="entry name" value="VOC_core"/>
</dbReference>
<dbReference type="OrthoDB" id="9797663at2"/>
<evidence type="ECO:0000259" key="1">
    <source>
        <dbReference type="PROSITE" id="PS51819"/>
    </source>
</evidence>
<dbReference type="PANTHER" id="PTHR21366:SF22">
    <property type="entry name" value="VOC DOMAIN-CONTAINING PROTEIN"/>
    <property type="match status" value="1"/>
</dbReference>
<dbReference type="Proteomes" id="UP000287502">
    <property type="component" value="Chromosome"/>
</dbReference>
<dbReference type="PROSITE" id="PS51819">
    <property type="entry name" value="VOC"/>
    <property type="match status" value="1"/>
</dbReference>
<dbReference type="KEGG" id="gtl:EP073_03150"/>
<dbReference type="EMBL" id="CP035108">
    <property type="protein sequence ID" value="QAR32431.1"/>
    <property type="molecule type" value="Genomic_DNA"/>
</dbReference>
<dbReference type="Pfam" id="PF12681">
    <property type="entry name" value="Glyoxalase_2"/>
    <property type="match status" value="1"/>
</dbReference>
<gene>
    <name evidence="2" type="ORF">EP073_03150</name>
</gene>
<protein>
    <submittedName>
        <fullName evidence="2">Glyoxalase</fullName>
    </submittedName>
</protein>
<dbReference type="InterPro" id="IPR025870">
    <property type="entry name" value="Glyoxalase-like_dom"/>
</dbReference>
<sequence length="153" mass="16771">MKLALTAVFVKDMEKSRAFYSGILGLKEHMDSGVHLSYNCGLSLWQEDAALGTIHSEKVPAGGGSRFELCFESEDLKADFARVKSGGARVISPVAEQPWGQRVFRVYDPDGHIVEVAEPLTMTVKRFISAGLSVREIADKTTIPAEIVEQMAK</sequence>
<feature type="domain" description="VOC" evidence="1">
    <location>
        <begin position="2"/>
        <end position="119"/>
    </location>
</feature>
<reference evidence="2 3" key="1">
    <citation type="submission" date="2019-01" db="EMBL/GenBank/DDBJ databases">
        <title>Geovibrio thiophilus DSM 11263, complete genome.</title>
        <authorList>
            <person name="Spring S."/>
            <person name="Bunk B."/>
            <person name="Sproer C."/>
        </authorList>
    </citation>
    <scope>NUCLEOTIDE SEQUENCE [LARGE SCALE GENOMIC DNA]</scope>
    <source>
        <strain evidence="2 3">DSM 11263</strain>
    </source>
</reference>
<dbReference type="InterPro" id="IPR029068">
    <property type="entry name" value="Glyas_Bleomycin-R_OHBP_Dase"/>
</dbReference>
<evidence type="ECO:0000313" key="3">
    <source>
        <dbReference type="Proteomes" id="UP000287502"/>
    </source>
</evidence>
<accession>A0A410JWM5</accession>
<dbReference type="Gene3D" id="3.10.180.10">
    <property type="entry name" value="2,3-Dihydroxybiphenyl 1,2-Dioxygenase, domain 1"/>
    <property type="match status" value="1"/>
</dbReference>
<dbReference type="SUPFAM" id="SSF54593">
    <property type="entry name" value="Glyoxalase/Bleomycin resistance protein/Dihydroxybiphenyl dioxygenase"/>
    <property type="match status" value="1"/>
</dbReference>
<organism evidence="2 3">
    <name type="scientific">Geovibrio thiophilus</name>
    <dbReference type="NCBI Taxonomy" id="139438"/>
    <lineage>
        <taxon>Bacteria</taxon>
        <taxon>Pseudomonadati</taxon>
        <taxon>Deferribacterota</taxon>
        <taxon>Deferribacteres</taxon>
        <taxon>Deferribacterales</taxon>
        <taxon>Geovibrionaceae</taxon>
        <taxon>Geovibrio</taxon>
    </lineage>
</organism>
<dbReference type="PANTHER" id="PTHR21366">
    <property type="entry name" value="GLYOXALASE FAMILY PROTEIN"/>
    <property type="match status" value="1"/>
</dbReference>
<name>A0A410JWM5_9BACT</name>
<proteinExistence type="predicted"/>
<dbReference type="RefSeq" id="WP_128465718.1">
    <property type="nucleotide sequence ID" value="NZ_CP035108.1"/>
</dbReference>